<dbReference type="GO" id="GO:0006571">
    <property type="term" value="P:tyrosine biosynthetic process"/>
    <property type="evidence" value="ECO:0007669"/>
    <property type="project" value="TreeGrafter"/>
</dbReference>
<dbReference type="PANTHER" id="PTHR42790:SF21">
    <property type="entry name" value="AROMATIC_AMINOADIPATE AMINOTRANSFERASE 1"/>
    <property type="match status" value="1"/>
</dbReference>
<dbReference type="Gene3D" id="3.40.640.10">
    <property type="entry name" value="Type I PLP-dependent aspartate aminotransferase-like (Major domain)"/>
    <property type="match status" value="1"/>
</dbReference>
<evidence type="ECO:0000256" key="2">
    <source>
        <dbReference type="ARBA" id="ARBA00007441"/>
    </source>
</evidence>
<evidence type="ECO:0000256" key="1">
    <source>
        <dbReference type="ARBA" id="ARBA00001933"/>
    </source>
</evidence>
<keyword evidence="8" id="KW-1185">Reference proteome</keyword>
<dbReference type="SUPFAM" id="SSF53383">
    <property type="entry name" value="PLP-dependent transferases"/>
    <property type="match status" value="1"/>
</dbReference>
<comment type="caution">
    <text evidence="7">The sequence shown here is derived from an EMBL/GenBank/DDBJ whole genome shotgun (WGS) entry which is preliminary data.</text>
</comment>
<reference evidence="7" key="1">
    <citation type="journal article" date="2023" name="IMA Fungus">
        <title>Comparative genomic study of the Penicillium genus elucidates a diverse pangenome and 15 lateral gene transfer events.</title>
        <authorList>
            <person name="Petersen C."/>
            <person name="Sorensen T."/>
            <person name="Nielsen M.R."/>
            <person name="Sondergaard T.E."/>
            <person name="Sorensen J.L."/>
            <person name="Fitzpatrick D.A."/>
            <person name="Frisvad J.C."/>
            <person name="Nielsen K.L."/>
        </authorList>
    </citation>
    <scope>NUCLEOTIDE SEQUENCE</scope>
    <source>
        <strain evidence="7">IBT 17514</strain>
    </source>
</reference>
<proteinExistence type="inferred from homology"/>
<dbReference type="PANTHER" id="PTHR42790">
    <property type="entry name" value="AMINOTRANSFERASE"/>
    <property type="match status" value="1"/>
</dbReference>
<dbReference type="GO" id="GO:0008793">
    <property type="term" value="F:aromatic-amino-acid transaminase activity"/>
    <property type="evidence" value="ECO:0007669"/>
    <property type="project" value="TreeGrafter"/>
</dbReference>
<dbReference type="InterPro" id="IPR004839">
    <property type="entry name" value="Aminotransferase_I/II_large"/>
</dbReference>
<comment type="similarity">
    <text evidence="2">Belongs to the class-I pyridoxal-phosphate-dependent aminotransferase family.</text>
</comment>
<evidence type="ECO:0000313" key="7">
    <source>
        <dbReference type="EMBL" id="KAJ5703830.1"/>
    </source>
</evidence>
<keyword evidence="5" id="KW-0663">Pyridoxal phosphate</keyword>
<sequence>MSSTLTFSDIPSLRQKLGPLTGDIAPVTTPMMFKSPRCFHKPPAKSFKHRLSQEALSRGAATLKTAGTELNADIISLATGRPSPEYFPFLKMTLDFPQTSGASKDRADSPLSGTIGKYDIKTNKASYDLAISLNYGYSAGSEQLIRFFTEHVDVVHNPPYSDWQCSLTAGTTSALDSVFRTFCNRGNYIITETYTYSAALEAAGPFGIRSIGVEMDEEGMVPAHLDNLLSSWDVSRRGAAKPFLLYIIPTGQNPTGTTQSLQRRKDIYAVAEKHDLYIIEDEPYYFLQFQTGKSEAYANSDQSPRSESNLVEEFLGNLIPSYLSLDVSGRVLRLDSTSKILAPGLRCSWMTGSADIISRFLYLHDATIVSPSGLSQIALHTLLDGVWGHEGLMKWLLYLRDEYIQRRNITLESCEKYLPRNICSWSLPEAGMFHWIKVDWRAHSLAAAYSKSDLEFENMILKIEDRIYSTALRKGVLCCKGSAFRAGGVKSCEMYFRLTYATASLPQIQEAIARFGMATREQFEGRV</sequence>
<comment type="cofactor">
    <cofactor evidence="1">
        <name>pyridoxal 5'-phosphate</name>
        <dbReference type="ChEBI" id="CHEBI:597326"/>
    </cofactor>
</comment>
<dbReference type="Proteomes" id="UP001215712">
    <property type="component" value="Unassembled WGS sequence"/>
</dbReference>
<keyword evidence="4" id="KW-0808">Transferase</keyword>
<dbReference type="GO" id="GO:0009074">
    <property type="term" value="P:aromatic amino acid family catabolic process"/>
    <property type="evidence" value="ECO:0007669"/>
    <property type="project" value="TreeGrafter"/>
</dbReference>
<gene>
    <name evidence="7" type="ORF">N7493_010968</name>
</gene>
<keyword evidence="3 7" id="KW-0032">Aminotransferase</keyword>
<dbReference type="Pfam" id="PF00155">
    <property type="entry name" value="Aminotran_1_2"/>
    <property type="match status" value="1"/>
</dbReference>
<dbReference type="GO" id="GO:0047536">
    <property type="term" value="F:2-aminoadipate transaminase activity"/>
    <property type="evidence" value="ECO:0007669"/>
    <property type="project" value="TreeGrafter"/>
</dbReference>
<dbReference type="AlphaFoldDB" id="A0AAD6HB94"/>
<dbReference type="InterPro" id="IPR015421">
    <property type="entry name" value="PyrdxlP-dep_Trfase_major"/>
</dbReference>
<evidence type="ECO:0000256" key="4">
    <source>
        <dbReference type="ARBA" id="ARBA00022679"/>
    </source>
</evidence>
<dbReference type="CDD" id="cd00609">
    <property type="entry name" value="AAT_like"/>
    <property type="match status" value="1"/>
</dbReference>
<evidence type="ECO:0000313" key="8">
    <source>
        <dbReference type="Proteomes" id="UP001215712"/>
    </source>
</evidence>
<organism evidence="7 8">
    <name type="scientific">Penicillium malachiteum</name>
    <dbReference type="NCBI Taxonomy" id="1324776"/>
    <lineage>
        <taxon>Eukaryota</taxon>
        <taxon>Fungi</taxon>
        <taxon>Dikarya</taxon>
        <taxon>Ascomycota</taxon>
        <taxon>Pezizomycotina</taxon>
        <taxon>Eurotiomycetes</taxon>
        <taxon>Eurotiomycetidae</taxon>
        <taxon>Eurotiales</taxon>
        <taxon>Aspergillaceae</taxon>
        <taxon>Penicillium</taxon>
    </lineage>
</organism>
<dbReference type="EMBL" id="JAQJAN010000020">
    <property type="protein sequence ID" value="KAJ5703830.1"/>
    <property type="molecule type" value="Genomic_DNA"/>
</dbReference>
<name>A0AAD6HB94_9EURO</name>
<evidence type="ECO:0000259" key="6">
    <source>
        <dbReference type="Pfam" id="PF00155"/>
    </source>
</evidence>
<dbReference type="InterPro" id="IPR015424">
    <property type="entry name" value="PyrdxlP-dep_Trfase"/>
</dbReference>
<dbReference type="GO" id="GO:0030170">
    <property type="term" value="F:pyridoxal phosphate binding"/>
    <property type="evidence" value="ECO:0007669"/>
    <property type="project" value="InterPro"/>
</dbReference>
<dbReference type="InterPro" id="IPR050859">
    <property type="entry name" value="Class-I_PLP-dep_aminotransf"/>
</dbReference>
<reference evidence="7" key="2">
    <citation type="submission" date="2023-01" db="EMBL/GenBank/DDBJ databases">
        <authorList>
            <person name="Petersen C."/>
        </authorList>
    </citation>
    <scope>NUCLEOTIDE SEQUENCE</scope>
    <source>
        <strain evidence="7">IBT 17514</strain>
    </source>
</reference>
<accession>A0AAD6HB94</accession>
<evidence type="ECO:0000256" key="3">
    <source>
        <dbReference type="ARBA" id="ARBA00022576"/>
    </source>
</evidence>
<dbReference type="GO" id="GO:0019878">
    <property type="term" value="P:lysine biosynthetic process via aminoadipic acid"/>
    <property type="evidence" value="ECO:0007669"/>
    <property type="project" value="TreeGrafter"/>
</dbReference>
<feature type="domain" description="Aminotransferase class I/classII large" evidence="6">
    <location>
        <begin position="167"/>
        <end position="515"/>
    </location>
</feature>
<protein>
    <submittedName>
        <fullName evidence="7">Aromatic aminotransferase Aro8</fullName>
    </submittedName>
</protein>
<evidence type="ECO:0000256" key="5">
    <source>
        <dbReference type="ARBA" id="ARBA00022898"/>
    </source>
</evidence>